<evidence type="ECO:0000256" key="3">
    <source>
        <dbReference type="ARBA" id="ARBA00007282"/>
    </source>
</evidence>
<name>A0A5J5EET9_9PEZI</name>
<evidence type="ECO:0000313" key="11">
    <source>
        <dbReference type="Proteomes" id="UP000326924"/>
    </source>
</evidence>
<dbReference type="OrthoDB" id="1077582at2759"/>
<dbReference type="InParanoid" id="A0A5J5EET9"/>
<evidence type="ECO:0000313" key="10">
    <source>
        <dbReference type="EMBL" id="KAA8893713.1"/>
    </source>
</evidence>
<dbReference type="PANTHER" id="PTHR31595">
    <property type="entry name" value="LONG-CHAIN-ALCOHOL O-FATTY-ACYLTRANSFERASE 3-RELATED"/>
    <property type="match status" value="1"/>
</dbReference>
<comment type="similarity">
    <text evidence="3">Belongs to the wax synthase family.</text>
</comment>
<comment type="caution">
    <text evidence="10">The sequence shown here is derived from an EMBL/GenBank/DDBJ whole genome shotgun (WGS) entry which is preliminary data.</text>
</comment>
<keyword evidence="7 8" id="KW-0472">Membrane</keyword>
<feature type="transmembrane region" description="Helical" evidence="8">
    <location>
        <begin position="158"/>
        <end position="179"/>
    </location>
</feature>
<evidence type="ECO:0000256" key="1">
    <source>
        <dbReference type="ARBA" id="ARBA00004141"/>
    </source>
</evidence>
<comment type="subcellular location">
    <subcellularLocation>
        <location evidence="1">Membrane</location>
        <topology evidence="1">Multi-pass membrane protein</topology>
    </subcellularLocation>
</comment>
<feature type="transmembrane region" description="Helical" evidence="8">
    <location>
        <begin position="302"/>
        <end position="320"/>
    </location>
</feature>
<proteinExistence type="inferred from homology"/>
<gene>
    <name evidence="10" type="ORF">FN846DRAFT_498471</name>
</gene>
<keyword evidence="4" id="KW-0808">Transferase</keyword>
<keyword evidence="6 8" id="KW-1133">Transmembrane helix</keyword>
<dbReference type="Pfam" id="PF13813">
    <property type="entry name" value="MBOAT_2"/>
    <property type="match status" value="1"/>
</dbReference>
<protein>
    <recommendedName>
        <fullName evidence="9">Wax synthase domain-containing protein</fullName>
    </recommendedName>
</protein>
<dbReference type="InterPro" id="IPR032805">
    <property type="entry name" value="Wax_synthase_dom"/>
</dbReference>
<feature type="transmembrane region" description="Helical" evidence="8">
    <location>
        <begin position="239"/>
        <end position="259"/>
    </location>
</feature>
<comment type="pathway">
    <text evidence="2">Secondary metabolite biosynthesis.</text>
</comment>
<evidence type="ECO:0000256" key="8">
    <source>
        <dbReference type="SAM" id="Phobius"/>
    </source>
</evidence>
<dbReference type="AlphaFoldDB" id="A0A5J5EET9"/>
<dbReference type="Proteomes" id="UP000326924">
    <property type="component" value="Unassembled WGS sequence"/>
</dbReference>
<dbReference type="PANTHER" id="PTHR31595:SF57">
    <property type="entry name" value="OS04G0481900 PROTEIN"/>
    <property type="match status" value="1"/>
</dbReference>
<reference evidence="10 11" key="1">
    <citation type="submission" date="2019-09" db="EMBL/GenBank/DDBJ databases">
        <title>Draft genome of the ectomycorrhizal ascomycete Sphaerosporella brunnea.</title>
        <authorList>
            <consortium name="DOE Joint Genome Institute"/>
            <person name="Benucci G.M."/>
            <person name="Marozzi G."/>
            <person name="Antonielli L."/>
            <person name="Sanchez S."/>
            <person name="Marco P."/>
            <person name="Wang X."/>
            <person name="Falini L.B."/>
            <person name="Barry K."/>
            <person name="Haridas S."/>
            <person name="Lipzen A."/>
            <person name="Labutti K."/>
            <person name="Grigoriev I.V."/>
            <person name="Murat C."/>
            <person name="Martin F."/>
            <person name="Albertini E."/>
            <person name="Donnini D."/>
            <person name="Bonito G."/>
        </authorList>
    </citation>
    <scope>NUCLEOTIDE SEQUENCE [LARGE SCALE GENOMIC DNA]</scope>
    <source>
        <strain evidence="10 11">Sb_GMNB300</strain>
    </source>
</reference>
<dbReference type="InterPro" id="IPR044851">
    <property type="entry name" value="Wax_synthase"/>
</dbReference>
<feature type="transmembrane region" description="Helical" evidence="8">
    <location>
        <begin position="271"/>
        <end position="290"/>
    </location>
</feature>
<feature type="transmembrane region" description="Helical" evidence="8">
    <location>
        <begin position="58"/>
        <end position="75"/>
    </location>
</feature>
<keyword evidence="5 8" id="KW-0812">Transmembrane</keyword>
<dbReference type="EMBL" id="VXIS01000410">
    <property type="protein sequence ID" value="KAA8893713.1"/>
    <property type="molecule type" value="Genomic_DNA"/>
</dbReference>
<evidence type="ECO:0000256" key="6">
    <source>
        <dbReference type="ARBA" id="ARBA00022989"/>
    </source>
</evidence>
<dbReference type="GO" id="GO:0016020">
    <property type="term" value="C:membrane"/>
    <property type="evidence" value="ECO:0007669"/>
    <property type="project" value="UniProtKB-SubCell"/>
</dbReference>
<evidence type="ECO:0000256" key="5">
    <source>
        <dbReference type="ARBA" id="ARBA00022692"/>
    </source>
</evidence>
<dbReference type="GO" id="GO:0006629">
    <property type="term" value="P:lipid metabolic process"/>
    <property type="evidence" value="ECO:0007669"/>
    <property type="project" value="InterPro"/>
</dbReference>
<evidence type="ECO:0000256" key="4">
    <source>
        <dbReference type="ARBA" id="ARBA00022679"/>
    </source>
</evidence>
<feature type="domain" description="Wax synthase" evidence="9">
    <location>
        <begin position="189"/>
        <end position="277"/>
    </location>
</feature>
<evidence type="ECO:0000256" key="7">
    <source>
        <dbReference type="ARBA" id="ARBA00023136"/>
    </source>
</evidence>
<sequence>MGGDDGEAYPRDSSFGKRAGWVLEVMHTLRGVGWNWSCVPRRLRAPVTSRSKWILTRLLRGAAIWLWLDFLVFYVRTLDRNFFVPEGHATGFSPPADGVPYPSLFSISTKPLLSYPPPLGFPPMPPTPSWKRTAYQLLLHVLRTVLGASAMFTTISGMYTFVALVFVLLGCVLGTSAGWRARWLSPNAWPDAFGHILGGDYGHGVRGYWGRGWHSLFRSIFTAPGDGLVARLSLPPHSLAAKIIALTLPFVFSGALHFAGCWTQSLGGWGAVQFFLLQPLGIVLESYCCCFRPRPRGAVAKVLMYLWALAWFAATATPFFEDYRWGGLWVVEPIPVSVIRWRADLWMSQPGERGWGRWADGGGYGVVLG</sequence>
<dbReference type="GO" id="GO:0008374">
    <property type="term" value="F:O-acyltransferase activity"/>
    <property type="evidence" value="ECO:0007669"/>
    <property type="project" value="InterPro"/>
</dbReference>
<evidence type="ECO:0000259" key="9">
    <source>
        <dbReference type="Pfam" id="PF13813"/>
    </source>
</evidence>
<keyword evidence="11" id="KW-1185">Reference proteome</keyword>
<evidence type="ECO:0000256" key="2">
    <source>
        <dbReference type="ARBA" id="ARBA00005179"/>
    </source>
</evidence>
<accession>A0A5J5EET9</accession>
<organism evidence="10 11">
    <name type="scientific">Sphaerosporella brunnea</name>
    <dbReference type="NCBI Taxonomy" id="1250544"/>
    <lineage>
        <taxon>Eukaryota</taxon>
        <taxon>Fungi</taxon>
        <taxon>Dikarya</taxon>
        <taxon>Ascomycota</taxon>
        <taxon>Pezizomycotina</taxon>
        <taxon>Pezizomycetes</taxon>
        <taxon>Pezizales</taxon>
        <taxon>Pyronemataceae</taxon>
        <taxon>Sphaerosporella</taxon>
    </lineage>
</organism>